<keyword evidence="1" id="KW-0812">Transmembrane</keyword>
<organism evidence="2">
    <name type="scientific">Anguilla anguilla</name>
    <name type="common">European freshwater eel</name>
    <name type="synonym">Muraena anguilla</name>
    <dbReference type="NCBI Taxonomy" id="7936"/>
    <lineage>
        <taxon>Eukaryota</taxon>
        <taxon>Metazoa</taxon>
        <taxon>Chordata</taxon>
        <taxon>Craniata</taxon>
        <taxon>Vertebrata</taxon>
        <taxon>Euteleostomi</taxon>
        <taxon>Actinopterygii</taxon>
        <taxon>Neopterygii</taxon>
        <taxon>Teleostei</taxon>
        <taxon>Anguilliformes</taxon>
        <taxon>Anguillidae</taxon>
        <taxon>Anguilla</taxon>
    </lineage>
</organism>
<dbReference type="AlphaFoldDB" id="A0A0E9RPZ7"/>
<proteinExistence type="predicted"/>
<keyword evidence="1" id="KW-0472">Membrane</keyword>
<dbReference type="EMBL" id="GBXM01078154">
    <property type="protein sequence ID" value="JAH30423.1"/>
    <property type="molecule type" value="Transcribed_RNA"/>
</dbReference>
<keyword evidence="1" id="KW-1133">Transmembrane helix</keyword>
<evidence type="ECO:0000313" key="2">
    <source>
        <dbReference type="EMBL" id="JAH30423.1"/>
    </source>
</evidence>
<feature type="transmembrane region" description="Helical" evidence="1">
    <location>
        <begin position="6"/>
        <end position="22"/>
    </location>
</feature>
<accession>A0A0E9RPZ7</accession>
<reference evidence="2" key="2">
    <citation type="journal article" date="2015" name="Fish Shellfish Immunol.">
        <title>Early steps in the European eel (Anguilla anguilla)-Vibrio vulnificus interaction in the gills: Role of the RtxA13 toxin.</title>
        <authorList>
            <person name="Callol A."/>
            <person name="Pajuelo D."/>
            <person name="Ebbesson L."/>
            <person name="Teles M."/>
            <person name="MacKenzie S."/>
            <person name="Amaro C."/>
        </authorList>
    </citation>
    <scope>NUCLEOTIDE SEQUENCE</scope>
</reference>
<evidence type="ECO:0000256" key="1">
    <source>
        <dbReference type="SAM" id="Phobius"/>
    </source>
</evidence>
<sequence length="24" mass="2683">MNLTYNAFLSALGLFGFFTSIVQK</sequence>
<protein>
    <submittedName>
        <fullName evidence="2">Uncharacterized protein</fullName>
    </submittedName>
</protein>
<reference evidence="2" key="1">
    <citation type="submission" date="2014-11" db="EMBL/GenBank/DDBJ databases">
        <authorList>
            <person name="Amaro Gonzalez C."/>
        </authorList>
    </citation>
    <scope>NUCLEOTIDE SEQUENCE</scope>
</reference>
<name>A0A0E9RPZ7_ANGAN</name>